<evidence type="ECO:0000256" key="3">
    <source>
        <dbReference type="ARBA" id="ARBA00023134"/>
    </source>
</evidence>
<dbReference type="FunFam" id="3.40.50.300:FF:000067">
    <property type="entry name" value="ras-related protein RABA1f"/>
    <property type="match status" value="1"/>
</dbReference>
<dbReference type="InterPro" id="IPR005225">
    <property type="entry name" value="Small_GTP-bd"/>
</dbReference>
<dbReference type="OrthoDB" id="9989112at2759"/>
<dbReference type="OMA" id="KRACCIN"/>
<dbReference type="SMART" id="SM00176">
    <property type="entry name" value="RAN"/>
    <property type="match status" value="1"/>
</dbReference>
<dbReference type="EMBL" id="CCKQ01012870">
    <property type="protein sequence ID" value="CDW84508.1"/>
    <property type="molecule type" value="Genomic_DNA"/>
</dbReference>
<dbReference type="PROSITE" id="PS51420">
    <property type="entry name" value="RHO"/>
    <property type="match status" value="1"/>
</dbReference>
<proteinExistence type="inferred from homology"/>
<name>A0A078AUG4_STYLE</name>
<dbReference type="PRINTS" id="PR00449">
    <property type="entry name" value="RASTRNSFRMNG"/>
</dbReference>
<accession>A0A078AUG4</accession>
<dbReference type="Proteomes" id="UP000039865">
    <property type="component" value="Unassembled WGS sequence"/>
</dbReference>
<dbReference type="InterPro" id="IPR027417">
    <property type="entry name" value="P-loop_NTPase"/>
</dbReference>
<dbReference type="PANTHER" id="PTHR47979">
    <property type="entry name" value="DRAB11-RELATED"/>
    <property type="match status" value="1"/>
</dbReference>
<dbReference type="GO" id="GO:0012505">
    <property type="term" value="C:endomembrane system"/>
    <property type="evidence" value="ECO:0007669"/>
    <property type="project" value="UniProtKB-SubCell"/>
</dbReference>
<organism evidence="9 10">
    <name type="scientific">Stylonychia lemnae</name>
    <name type="common">Ciliate</name>
    <dbReference type="NCBI Taxonomy" id="5949"/>
    <lineage>
        <taxon>Eukaryota</taxon>
        <taxon>Sar</taxon>
        <taxon>Alveolata</taxon>
        <taxon>Ciliophora</taxon>
        <taxon>Intramacronucleata</taxon>
        <taxon>Spirotrichea</taxon>
        <taxon>Stichotrichia</taxon>
        <taxon>Sporadotrichida</taxon>
        <taxon>Oxytrichidae</taxon>
        <taxon>Stylonychinae</taxon>
        <taxon>Stylonychia</taxon>
    </lineage>
</organism>
<evidence type="ECO:0000256" key="4">
    <source>
        <dbReference type="ARBA" id="ARBA00023136"/>
    </source>
</evidence>
<keyword evidence="5" id="KW-0449">Lipoprotein</keyword>
<dbReference type="AlphaFoldDB" id="A0A078AUG4"/>
<keyword evidence="2" id="KW-0547">Nucleotide-binding</keyword>
<comment type="similarity">
    <text evidence="1">Belongs to the small GTPase superfamily. Rab family.</text>
</comment>
<dbReference type="SUPFAM" id="SSF52540">
    <property type="entry name" value="P-loop containing nucleoside triphosphate hydrolases"/>
    <property type="match status" value="1"/>
</dbReference>
<gene>
    <name evidence="9" type="primary">Contig9597.g10265</name>
    <name evidence="9" type="ORF">STYLEM_13572</name>
</gene>
<keyword evidence="4" id="KW-0472">Membrane</keyword>
<dbReference type="GO" id="GO:0003924">
    <property type="term" value="F:GTPase activity"/>
    <property type="evidence" value="ECO:0007669"/>
    <property type="project" value="InterPro"/>
</dbReference>
<evidence type="ECO:0000256" key="8">
    <source>
        <dbReference type="SAM" id="Coils"/>
    </source>
</evidence>
<evidence type="ECO:0000313" key="9">
    <source>
        <dbReference type="EMBL" id="CDW84508.1"/>
    </source>
</evidence>
<dbReference type="InParanoid" id="A0A078AUG4"/>
<dbReference type="SMART" id="SM00173">
    <property type="entry name" value="RAS"/>
    <property type="match status" value="1"/>
</dbReference>
<evidence type="ECO:0000256" key="1">
    <source>
        <dbReference type="ARBA" id="ARBA00006270"/>
    </source>
</evidence>
<dbReference type="InterPro" id="IPR001806">
    <property type="entry name" value="Small_GTPase"/>
</dbReference>
<dbReference type="PROSITE" id="PS51419">
    <property type="entry name" value="RAB"/>
    <property type="match status" value="1"/>
</dbReference>
<keyword evidence="6" id="KW-0636">Prenylation</keyword>
<evidence type="ECO:0000256" key="7">
    <source>
        <dbReference type="ARBA" id="ARBA00037868"/>
    </source>
</evidence>
<dbReference type="GO" id="GO:0005525">
    <property type="term" value="F:GTP binding"/>
    <property type="evidence" value="ECO:0007669"/>
    <property type="project" value="UniProtKB-KW"/>
</dbReference>
<evidence type="ECO:0000313" key="10">
    <source>
        <dbReference type="Proteomes" id="UP000039865"/>
    </source>
</evidence>
<reference evidence="9 10" key="1">
    <citation type="submission" date="2014-06" db="EMBL/GenBank/DDBJ databases">
        <authorList>
            <person name="Swart Estienne"/>
        </authorList>
    </citation>
    <scope>NUCLEOTIDE SEQUENCE [LARGE SCALE GENOMIC DNA]</scope>
    <source>
        <strain evidence="9 10">130c</strain>
    </source>
</reference>
<keyword evidence="10" id="KW-1185">Reference proteome</keyword>
<protein>
    <submittedName>
        <fullName evidence="9">Gtpase ypt3</fullName>
    </submittedName>
</protein>
<evidence type="ECO:0000256" key="6">
    <source>
        <dbReference type="ARBA" id="ARBA00023289"/>
    </source>
</evidence>
<evidence type="ECO:0000256" key="5">
    <source>
        <dbReference type="ARBA" id="ARBA00023288"/>
    </source>
</evidence>
<dbReference type="NCBIfam" id="TIGR00231">
    <property type="entry name" value="small_GTP"/>
    <property type="match status" value="1"/>
</dbReference>
<dbReference type="SMART" id="SM00175">
    <property type="entry name" value="RAB"/>
    <property type="match status" value="1"/>
</dbReference>
<dbReference type="PROSITE" id="PS51421">
    <property type="entry name" value="RAS"/>
    <property type="match status" value="1"/>
</dbReference>
<evidence type="ECO:0000256" key="2">
    <source>
        <dbReference type="ARBA" id="ARBA00022741"/>
    </source>
</evidence>
<dbReference type="Pfam" id="PF00071">
    <property type="entry name" value="Ras"/>
    <property type="match status" value="1"/>
</dbReference>
<comment type="subcellular location">
    <subcellularLocation>
        <location evidence="7">Endomembrane system</location>
        <topology evidence="7">Lipid-anchor</topology>
    </subcellularLocation>
</comment>
<sequence length="241" mass="28036">MQEDEYDYLFKLVMIGDSRVGKTNLLMRYTKDEFDNNTVTTVGVQFARKMIQLENKQIVKAQIWDTAGQERYRSISNVYYRGASGALLVYDITDRKSFQNTSLWLKELRQHADNNLVVLLVGNKVDLVEKREVTKEEAAQFAEDQHLAFVETSALDGNNVDLAYERVIKEIQKVVLAQEQQESQEIEMNKHQQQSNQYQDQGIRKSYINTKKKEVNDMKLSVIGEDTYNQKKKKKNSKCCD</sequence>
<dbReference type="SMART" id="SM00174">
    <property type="entry name" value="RHO"/>
    <property type="match status" value="1"/>
</dbReference>
<dbReference type="Gene3D" id="3.40.50.300">
    <property type="entry name" value="P-loop containing nucleotide triphosphate hydrolases"/>
    <property type="match status" value="1"/>
</dbReference>
<feature type="coiled-coil region" evidence="8">
    <location>
        <begin position="174"/>
        <end position="201"/>
    </location>
</feature>
<keyword evidence="8" id="KW-0175">Coiled coil</keyword>
<dbReference type="InterPro" id="IPR050209">
    <property type="entry name" value="Rab_GTPases_membrane_traffic"/>
</dbReference>
<keyword evidence="3" id="KW-0342">GTP-binding</keyword>